<keyword evidence="5 7" id="KW-1133">Transmembrane helix</keyword>
<keyword evidence="10" id="KW-1185">Reference proteome</keyword>
<proteinExistence type="inferred from homology"/>
<feature type="transmembrane region" description="Helical" evidence="7">
    <location>
        <begin position="101"/>
        <end position="119"/>
    </location>
</feature>
<dbReference type="PANTHER" id="PTHR30576">
    <property type="entry name" value="COLANIC BIOSYNTHESIS UDP-GLUCOSE LIPID CARRIER TRANSFERASE"/>
    <property type="match status" value="1"/>
</dbReference>
<evidence type="ECO:0000256" key="2">
    <source>
        <dbReference type="ARBA" id="ARBA00006464"/>
    </source>
</evidence>
<keyword evidence="3" id="KW-0808">Transferase</keyword>
<sequence>MSIVSLRTGHVARIDASARRTTALHTPLPRAHAAPALVLGTLDLVAATLGVVAVLFFGGFHDTTATAVLVSLVVLWPAAMHQGHHGAGDLLSHRRVRARPLLIGMLRAAVLLGFAAWLTSSSVSADQVLLAVATTATIAAGLRTVWLSTRPARRVLVVGHRERADQFSKLLLDRHGDDVVLVDRTAPDAAKVAQRARLDDIDDVVVLGCEHLSGADLRRLGWQLEQRHQHLHVATGLLGVCATRATTESSGDLTLLGVRPSETSSLRRTLCYAGGRLLAALALIVLLPVLVLIALAVRLDSPGPAFYRQERIGQCGRRFAMLKFRTMVTHAEHPQAGDDESGVLFKLRQDPRITRLGALLRRYSLDEVPQLLNVVRGEMALIGPRPALANEVERYADDVHRRLAVRPGMTGLWQVSGRSDLSWDETVRLDLEYVDNWSPVLDLRIIARTVPAVLGHRGAY</sequence>
<dbReference type="EMBL" id="BAAALG010000001">
    <property type="protein sequence ID" value="GAA1091006.1"/>
    <property type="molecule type" value="Genomic_DNA"/>
</dbReference>
<name>A0ABN1TK98_9ACTN</name>
<dbReference type="Pfam" id="PF02397">
    <property type="entry name" value="Bac_transf"/>
    <property type="match status" value="1"/>
</dbReference>
<evidence type="ECO:0000313" key="9">
    <source>
        <dbReference type="EMBL" id="GAA1091006.1"/>
    </source>
</evidence>
<feature type="domain" description="Bacterial sugar transferase" evidence="8">
    <location>
        <begin position="277"/>
        <end position="454"/>
    </location>
</feature>
<keyword evidence="4 7" id="KW-0812">Transmembrane</keyword>
<dbReference type="InterPro" id="IPR017475">
    <property type="entry name" value="EPS_sugar_tfrase"/>
</dbReference>
<feature type="transmembrane region" description="Helical" evidence="7">
    <location>
        <begin position="36"/>
        <end position="57"/>
    </location>
</feature>
<comment type="caution">
    <text evidence="9">The sequence shown here is derived from an EMBL/GenBank/DDBJ whole genome shotgun (WGS) entry which is preliminary data.</text>
</comment>
<evidence type="ECO:0000259" key="8">
    <source>
        <dbReference type="Pfam" id="PF02397"/>
    </source>
</evidence>
<dbReference type="Proteomes" id="UP001501581">
    <property type="component" value="Unassembled WGS sequence"/>
</dbReference>
<evidence type="ECO:0000256" key="5">
    <source>
        <dbReference type="ARBA" id="ARBA00022989"/>
    </source>
</evidence>
<organism evidence="9 10">
    <name type="scientific">Nocardioides dubius</name>
    <dbReference type="NCBI Taxonomy" id="317019"/>
    <lineage>
        <taxon>Bacteria</taxon>
        <taxon>Bacillati</taxon>
        <taxon>Actinomycetota</taxon>
        <taxon>Actinomycetes</taxon>
        <taxon>Propionibacteriales</taxon>
        <taxon>Nocardioidaceae</taxon>
        <taxon>Nocardioides</taxon>
    </lineage>
</organism>
<dbReference type="NCBIfam" id="TIGR03025">
    <property type="entry name" value="EPS_sugtrans"/>
    <property type="match status" value="1"/>
</dbReference>
<evidence type="ECO:0000313" key="10">
    <source>
        <dbReference type="Proteomes" id="UP001501581"/>
    </source>
</evidence>
<feature type="transmembrane region" description="Helical" evidence="7">
    <location>
        <begin position="125"/>
        <end position="146"/>
    </location>
</feature>
<evidence type="ECO:0000256" key="3">
    <source>
        <dbReference type="ARBA" id="ARBA00022679"/>
    </source>
</evidence>
<feature type="transmembrane region" description="Helical" evidence="7">
    <location>
        <begin position="63"/>
        <end position="80"/>
    </location>
</feature>
<evidence type="ECO:0000256" key="4">
    <source>
        <dbReference type="ARBA" id="ARBA00022692"/>
    </source>
</evidence>
<evidence type="ECO:0000256" key="1">
    <source>
        <dbReference type="ARBA" id="ARBA00004141"/>
    </source>
</evidence>
<dbReference type="InterPro" id="IPR003362">
    <property type="entry name" value="Bact_transf"/>
</dbReference>
<comment type="subcellular location">
    <subcellularLocation>
        <location evidence="1">Membrane</location>
        <topology evidence="1">Multi-pass membrane protein</topology>
    </subcellularLocation>
</comment>
<reference evidence="9 10" key="1">
    <citation type="journal article" date="2019" name="Int. J. Syst. Evol. Microbiol.">
        <title>The Global Catalogue of Microorganisms (GCM) 10K type strain sequencing project: providing services to taxonomists for standard genome sequencing and annotation.</title>
        <authorList>
            <consortium name="The Broad Institute Genomics Platform"/>
            <consortium name="The Broad Institute Genome Sequencing Center for Infectious Disease"/>
            <person name="Wu L."/>
            <person name="Ma J."/>
        </authorList>
    </citation>
    <scope>NUCLEOTIDE SEQUENCE [LARGE SCALE GENOMIC DNA]</scope>
    <source>
        <strain evidence="9 10">JCM 13008</strain>
    </source>
</reference>
<feature type="transmembrane region" description="Helical" evidence="7">
    <location>
        <begin position="277"/>
        <end position="297"/>
    </location>
</feature>
<dbReference type="PANTHER" id="PTHR30576:SF10">
    <property type="entry name" value="SLL5057 PROTEIN"/>
    <property type="match status" value="1"/>
</dbReference>
<evidence type="ECO:0000256" key="6">
    <source>
        <dbReference type="ARBA" id="ARBA00023136"/>
    </source>
</evidence>
<evidence type="ECO:0000256" key="7">
    <source>
        <dbReference type="SAM" id="Phobius"/>
    </source>
</evidence>
<gene>
    <name evidence="9" type="ORF">GCM10009668_02150</name>
</gene>
<accession>A0ABN1TK98</accession>
<dbReference type="RefSeq" id="WP_343990425.1">
    <property type="nucleotide sequence ID" value="NZ_BAAALG010000001.1"/>
</dbReference>
<keyword evidence="6 7" id="KW-0472">Membrane</keyword>
<protein>
    <recommendedName>
        <fullName evidence="8">Bacterial sugar transferase domain-containing protein</fullName>
    </recommendedName>
</protein>
<comment type="similarity">
    <text evidence="2">Belongs to the bacterial sugar transferase family.</text>
</comment>